<dbReference type="AlphaFoldDB" id="A0A5N4B0B0"/>
<dbReference type="Proteomes" id="UP000327044">
    <property type="component" value="Unassembled WGS sequence"/>
</dbReference>
<dbReference type="SMART" id="SM00595">
    <property type="entry name" value="MADF"/>
    <property type="match status" value="1"/>
</dbReference>
<gene>
    <name evidence="3" type="ORF">PPYR_05169</name>
</gene>
<feature type="compositionally biased region" description="Polar residues" evidence="1">
    <location>
        <begin position="183"/>
        <end position="193"/>
    </location>
</feature>
<evidence type="ECO:0000259" key="2">
    <source>
        <dbReference type="PROSITE" id="PS51029"/>
    </source>
</evidence>
<protein>
    <recommendedName>
        <fullName evidence="2">MADF domain-containing protein</fullName>
    </recommendedName>
</protein>
<dbReference type="OrthoDB" id="9909584at2759"/>
<dbReference type="PROSITE" id="PS51029">
    <property type="entry name" value="MADF"/>
    <property type="match status" value="1"/>
</dbReference>
<sequence length="275" mass="31167">MGWSQEQVQALIECYRANECLYMVTSPLYKNKHARNAALQNIAECLKSMGRNVTIPEIKVKWNGLRTNYLSELRKYESTQKSGAGADDILKPSLWYFDIMRFIDKYITPRKSTDVLDITAATVDIDNGSDDIDHGNDVIIEYIDESDIETINSNISSPATSLLPTDDTQTVGSFIPNKKKISSNENIPSTPSVRPSKKVRKEDKLAEEQALTLGAIRTANEQRKPTPTYNSPFSNYVAFRLNSITDDTIRATAEEEIMEVIFRNYKIFINKQHNV</sequence>
<evidence type="ECO:0000256" key="1">
    <source>
        <dbReference type="SAM" id="MobiDB-lite"/>
    </source>
</evidence>
<dbReference type="EMBL" id="VVIM01000002">
    <property type="protein sequence ID" value="KAB0802983.1"/>
    <property type="molecule type" value="Genomic_DNA"/>
</dbReference>
<dbReference type="InterPro" id="IPR006578">
    <property type="entry name" value="MADF-dom"/>
</dbReference>
<comment type="caution">
    <text evidence="3">The sequence shown here is derived from an EMBL/GenBank/DDBJ whole genome shotgun (WGS) entry which is preliminary data.</text>
</comment>
<dbReference type="PANTHER" id="PTHR21505:SF12">
    <property type="entry name" value="MADF DOMAIN-CONTAINING PROTEIN-RELATED"/>
    <property type="match status" value="1"/>
</dbReference>
<evidence type="ECO:0000313" key="4">
    <source>
        <dbReference type="Proteomes" id="UP000327044"/>
    </source>
</evidence>
<dbReference type="PANTHER" id="PTHR21505">
    <property type="entry name" value="MADF DOMAIN-CONTAINING PROTEIN-RELATED"/>
    <property type="match status" value="1"/>
</dbReference>
<feature type="region of interest" description="Disordered" evidence="1">
    <location>
        <begin position="182"/>
        <end position="201"/>
    </location>
</feature>
<accession>A0A5N4B0B0</accession>
<reference evidence="3 4" key="1">
    <citation type="journal article" date="2018" name="Elife">
        <title>Firefly genomes illuminate parallel origins of bioluminescence in beetles.</title>
        <authorList>
            <person name="Fallon T.R."/>
            <person name="Lower S.E."/>
            <person name="Chang C.H."/>
            <person name="Bessho-Uehara M."/>
            <person name="Martin G.J."/>
            <person name="Bewick A.J."/>
            <person name="Behringer M."/>
            <person name="Debat H.J."/>
            <person name="Wong I."/>
            <person name="Day J.C."/>
            <person name="Suvorov A."/>
            <person name="Silva C.J."/>
            <person name="Stanger-Hall K.F."/>
            <person name="Hall D.W."/>
            <person name="Schmitz R.J."/>
            <person name="Nelson D.R."/>
            <person name="Lewis S.M."/>
            <person name="Shigenobu S."/>
            <person name="Bybee S.M."/>
            <person name="Larracuente A.M."/>
            <person name="Oba Y."/>
            <person name="Weng J.K."/>
        </authorList>
    </citation>
    <scope>NUCLEOTIDE SEQUENCE [LARGE SCALE GENOMIC DNA]</scope>
    <source>
        <strain evidence="3">1611_PpyrPB1</strain>
        <tissue evidence="3">Whole body</tissue>
    </source>
</reference>
<dbReference type="InParanoid" id="A0A5N4B0B0"/>
<name>A0A5N4B0B0_PHOPY</name>
<dbReference type="Pfam" id="PF10545">
    <property type="entry name" value="MADF_DNA_bdg"/>
    <property type="match status" value="1"/>
</dbReference>
<proteinExistence type="predicted"/>
<evidence type="ECO:0000313" key="3">
    <source>
        <dbReference type="EMBL" id="KAB0802983.1"/>
    </source>
</evidence>
<keyword evidence="4" id="KW-1185">Reference proteome</keyword>
<feature type="domain" description="MADF" evidence="2">
    <location>
        <begin position="10"/>
        <end position="108"/>
    </location>
</feature>
<organism evidence="3 4">
    <name type="scientific">Photinus pyralis</name>
    <name type="common">Common eastern firefly</name>
    <name type="synonym">Lampyris pyralis</name>
    <dbReference type="NCBI Taxonomy" id="7054"/>
    <lineage>
        <taxon>Eukaryota</taxon>
        <taxon>Metazoa</taxon>
        <taxon>Ecdysozoa</taxon>
        <taxon>Arthropoda</taxon>
        <taxon>Hexapoda</taxon>
        <taxon>Insecta</taxon>
        <taxon>Pterygota</taxon>
        <taxon>Neoptera</taxon>
        <taxon>Endopterygota</taxon>
        <taxon>Coleoptera</taxon>
        <taxon>Polyphaga</taxon>
        <taxon>Elateriformia</taxon>
        <taxon>Elateroidea</taxon>
        <taxon>Lampyridae</taxon>
        <taxon>Lampyrinae</taxon>
        <taxon>Photinus</taxon>
    </lineage>
</organism>